<dbReference type="EMBL" id="JAOAOG010000197">
    <property type="protein sequence ID" value="KAJ6241036.1"/>
    <property type="molecule type" value="Genomic_DNA"/>
</dbReference>
<evidence type="ECO:0000313" key="2">
    <source>
        <dbReference type="Proteomes" id="UP001150062"/>
    </source>
</evidence>
<evidence type="ECO:0000313" key="1">
    <source>
        <dbReference type="EMBL" id="KAJ6241036.1"/>
    </source>
</evidence>
<protein>
    <submittedName>
        <fullName evidence="1">Uncharacterized protein</fullName>
    </submittedName>
</protein>
<sequence length="275" mass="31981">MFSPPALSIIDPNTGEQEIIKYYQNIYNNRALYVDHHRGQAHIIVTKPNINNLYLWSISLKNGSVLLEFEFKYVWGSTAIGQYPGTNDLMIVISGSTADHQSGYSFYRFTPETQQKTLISTFAFEDSWSSYVFGDGYFYFNNYQEYYGRHGIYAVDFQTGKMKLNITRPGKETSLFWRKSTNELLFLEGRQPDLYLCKFDPKTSQISDELKMPDEYTWDTLFKSGYDSENEIVYFILDVNAQTESNIITFDLKKNEIVHSIPFCSFMCPRMIGIN</sequence>
<gene>
    <name evidence="1" type="ORF">M0813_23686</name>
</gene>
<dbReference type="Proteomes" id="UP001150062">
    <property type="component" value="Unassembled WGS sequence"/>
</dbReference>
<comment type="caution">
    <text evidence="1">The sequence shown here is derived from an EMBL/GenBank/DDBJ whole genome shotgun (WGS) entry which is preliminary data.</text>
</comment>
<reference evidence="1" key="1">
    <citation type="submission" date="2022-08" db="EMBL/GenBank/DDBJ databases">
        <title>Novel sulfate-reducing endosymbionts in the free-living metamonad Anaeramoeba.</title>
        <authorList>
            <person name="Jerlstrom-Hultqvist J."/>
            <person name="Cepicka I."/>
            <person name="Gallot-Lavallee L."/>
            <person name="Salas-Leiva D."/>
            <person name="Curtis B.A."/>
            <person name="Zahonova K."/>
            <person name="Pipaliya S."/>
            <person name="Dacks J."/>
            <person name="Roger A.J."/>
        </authorList>
    </citation>
    <scope>NUCLEOTIDE SEQUENCE</scope>
    <source>
        <strain evidence="1">Schooner1</strain>
    </source>
</reference>
<keyword evidence="2" id="KW-1185">Reference proteome</keyword>
<dbReference type="SUPFAM" id="SSF50969">
    <property type="entry name" value="YVTN repeat-like/Quinoprotein amine dehydrogenase"/>
    <property type="match status" value="1"/>
</dbReference>
<organism evidence="1 2">
    <name type="scientific">Anaeramoeba flamelloides</name>
    <dbReference type="NCBI Taxonomy" id="1746091"/>
    <lineage>
        <taxon>Eukaryota</taxon>
        <taxon>Metamonada</taxon>
        <taxon>Anaeramoebidae</taxon>
        <taxon>Anaeramoeba</taxon>
    </lineage>
</organism>
<accession>A0ABQ8Y8F9</accession>
<dbReference type="InterPro" id="IPR011044">
    <property type="entry name" value="Quino_amine_DH_bsu"/>
</dbReference>
<name>A0ABQ8Y8F9_9EUKA</name>
<proteinExistence type="predicted"/>